<evidence type="ECO:0000256" key="2">
    <source>
        <dbReference type="SAM" id="Phobius"/>
    </source>
</evidence>
<dbReference type="Proteomes" id="UP000267524">
    <property type="component" value="Unassembled WGS sequence"/>
</dbReference>
<name>A0A3M7L944_9FLAO</name>
<keyword evidence="1" id="KW-0732">Signal</keyword>
<keyword evidence="2" id="KW-0472">Membrane</keyword>
<dbReference type="PANTHER" id="PTHR33619">
    <property type="entry name" value="POLYSACCHARIDE EXPORT PROTEIN GFCE-RELATED"/>
    <property type="match status" value="1"/>
</dbReference>
<protein>
    <submittedName>
        <fullName evidence="4">Polysaccharide export protein</fullName>
    </submittedName>
</protein>
<sequence length="268" mass="29563">MNFKCFIYGVLIMGLFSCMARKQELGYMKDIDNIVLDNSIKNSRNTLQPGDQLIISVSAKDLDVVKPFNQNYSSSSTVTQYSIPSSNNLAQQLPVSGPTYIVNTDGNITFPQLGQINTTNENIETFRIKLTDQLKKYVKDPMVDIKLINFKISVLGEVVKPGTYVIPDGNTTLLGALGLAGDLTPFGLRNNVLIVRNIDGQITKEKIDLTSANFINSPYYYLKQNDVIYIQPSVIREKAARLDPNTALYISVASVIASLAIGILALTK</sequence>
<evidence type="ECO:0000259" key="3">
    <source>
        <dbReference type="Pfam" id="PF02563"/>
    </source>
</evidence>
<dbReference type="InterPro" id="IPR003715">
    <property type="entry name" value="Poly_export_N"/>
</dbReference>
<dbReference type="Gene3D" id="3.10.560.10">
    <property type="entry name" value="Outer membrane lipoprotein wza domain like"/>
    <property type="match status" value="1"/>
</dbReference>
<dbReference type="Pfam" id="PF02563">
    <property type="entry name" value="Poly_export"/>
    <property type="match status" value="1"/>
</dbReference>
<reference evidence="4 5" key="1">
    <citation type="submission" date="2018-08" db="EMBL/GenBank/DDBJ databases">
        <title>Chryseobacterium nematophagum: a novel matrix digesting pathogen of nematodes.</title>
        <authorList>
            <person name="Page A."/>
            <person name="Roberts M."/>
            <person name="Felix M.-A."/>
            <person name="Weir W."/>
        </authorList>
    </citation>
    <scope>NUCLEOTIDE SEQUENCE [LARGE SCALE GENOMIC DNA]</scope>
    <source>
        <strain evidence="4 5">JUb275</strain>
    </source>
</reference>
<dbReference type="GO" id="GO:0015159">
    <property type="term" value="F:polysaccharide transmembrane transporter activity"/>
    <property type="evidence" value="ECO:0007669"/>
    <property type="project" value="InterPro"/>
</dbReference>
<evidence type="ECO:0000313" key="5">
    <source>
        <dbReference type="Proteomes" id="UP000267524"/>
    </source>
</evidence>
<dbReference type="PROSITE" id="PS51257">
    <property type="entry name" value="PROKAR_LIPOPROTEIN"/>
    <property type="match status" value="1"/>
</dbReference>
<comment type="caution">
    <text evidence="4">The sequence shown here is derived from an EMBL/GenBank/DDBJ whole genome shotgun (WGS) entry which is preliminary data.</text>
</comment>
<evidence type="ECO:0000313" key="4">
    <source>
        <dbReference type="EMBL" id="RMZ59301.1"/>
    </source>
</evidence>
<dbReference type="PANTHER" id="PTHR33619:SF3">
    <property type="entry name" value="POLYSACCHARIDE EXPORT PROTEIN GFCE-RELATED"/>
    <property type="match status" value="1"/>
</dbReference>
<gene>
    <name evidence="4" type="ORF">D1632_06555</name>
</gene>
<evidence type="ECO:0000256" key="1">
    <source>
        <dbReference type="ARBA" id="ARBA00022729"/>
    </source>
</evidence>
<dbReference type="InterPro" id="IPR049712">
    <property type="entry name" value="Poly_export"/>
</dbReference>
<feature type="transmembrane region" description="Helical" evidence="2">
    <location>
        <begin position="246"/>
        <end position="266"/>
    </location>
</feature>
<keyword evidence="2" id="KW-0812">Transmembrane</keyword>
<feature type="domain" description="Polysaccharide export protein N-terminal" evidence="3">
    <location>
        <begin position="43"/>
        <end position="147"/>
    </location>
</feature>
<dbReference type="Gene3D" id="3.30.1950.10">
    <property type="entry name" value="wza like domain"/>
    <property type="match status" value="1"/>
</dbReference>
<keyword evidence="2" id="KW-1133">Transmembrane helix</keyword>
<keyword evidence="5" id="KW-1185">Reference proteome</keyword>
<proteinExistence type="predicted"/>
<dbReference type="EMBL" id="QWIV01000013">
    <property type="protein sequence ID" value="RMZ59301.1"/>
    <property type="molecule type" value="Genomic_DNA"/>
</dbReference>
<dbReference type="RefSeq" id="WP_122546422.1">
    <property type="nucleotide sequence ID" value="NZ_QWIV01000013.1"/>
</dbReference>
<dbReference type="AlphaFoldDB" id="A0A3M7L944"/>
<accession>A0A3M7L944</accession>
<organism evidence="4 5">
    <name type="scientific">Chryseobacterium nematophagum</name>
    <dbReference type="NCBI Taxonomy" id="2305228"/>
    <lineage>
        <taxon>Bacteria</taxon>
        <taxon>Pseudomonadati</taxon>
        <taxon>Bacteroidota</taxon>
        <taxon>Flavobacteriia</taxon>
        <taxon>Flavobacteriales</taxon>
        <taxon>Weeksellaceae</taxon>
        <taxon>Chryseobacterium group</taxon>
        <taxon>Chryseobacterium</taxon>
    </lineage>
</organism>